<evidence type="ECO:0000256" key="3">
    <source>
        <dbReference type="ARBA" id="ARBA00011738"/>
    </source>
</evidence>
<dbReference type="InterPro" id="IPR001754">
    <property type="entry name" value="OMPdeCOase_dom"/>
</dbReference>
<dbReference type="GO" id="GO:0005829">
    <property type="term" value="C:cytosol"/>
    <property type="evidence" value="ECO:0007669"/>
    <property type="project" value="TreeGrafter"/>
</dbReference>
<keyword evidence="4 9" id="KW-0210">Decarboxylase</keyword>
<dbReference type="PROSITE" id="PS00156">
    <property type="entry name" value="OMPDECASE"/>
    <property type="match status" value="1"/>
</dbReference>
<keyword evidence="15" id="KW-1185">Reference proteome</keyword>
<feature type="binding site" evidence="9">
    <location>
        <begin position="59"/>
        <end position="68"/>
    </location>
    <ligand>
        <name>substrate</name>
    </ligand>
</feature>
<dbReference type="InterPro" id="IPR047596">
    <property type="entry name" value="OMPdecase_bac"/>
</dbReference>
<evidence type="ECO:0000256" key="7">
    <source>
        <dbReference type="ARBA" id="ARBA00049157"/>
    </source>
</evidence>
<dbReference type="FunFam" id="3.20.20.70:FF:000015">
    <property type="entry name" value="Orotidine 5'-phosphate decarboxylase"/>
    <property type="match status" value="1"/>
</dbReference>
<evidence type="ECO:0000313" key="15">
    <source>
        <dbReference type="Proteomes" id="UP000199516"/>
    </source>
</evidence>
<evidence type="ECO:0000256" key="12">
    <source>
        <dbReference type="RuleBase" id="RU000512"/>
    </source>
</evidence>
<proteinExistence type="inferred from homology"/>
<dbReference type="PANTHER" id="PTHR32119:SF2">
    <property type="entry name" value="OROTIDINE 5'-PHOSPHATE DECARBOXYLASE"/>
    <property type="match status" value="1"/>
</dbReference>
<dbReference type="SUPFAM" id="SSF51366">
    <property type="entry name" value="Ribulose-phoshate binding barrel"/>
    <property type="match status" value="1"/>
</dbReference>
<gene>
    <name evidence="9" type="primary">pyrF</name>
    <name evidence="14" type="ORF">SAMN05192532_101725</name>
</gene>
<feature type="active site" description="For OMPdecase activity" evidence="10">
    <location>
        <position position="59"/>
    </location>
</feature>
<organism evidence="14 15">
    <name type="scientific">Alteribacillus iranensis</name>
    <dbReference type="NCBI Taxonomy" id="930128"/>
    <lineage>
        <taxon>Bacteria</taxon>
        <taxon>Bacillati</taxon>
        <taxon>Bacillota</taxon>
        <taxon>Bacilli</taxon>
        <taxon>Bacillales</taxon>
        <taxon>Bacillaceae</taxon>
        <taxon>Alteribacillus</taxon>
    </lineage>
</organism>
<evidence type="ECO:0000256" key="5">
    <source>
        <dbReference type="ARBA" id="ARBA00022975"/>
    </source>
</evidence>
<protein>
    <recommendedName>
        <fullName evidence="9">Orotidine 5'-phosphate decarboxylase</fullName>
        <ecNumber evidence="9">4.1.1.23</ecNumber>
    </recommendedName>
    <alternativeName>
        <fullName evidence="9">OMP decarboxylase</fullName>
        <shortName evidence="9">OMPDCase</shortName>
        <shortName evidence="9">OMPdecase</shortName>
    </alternativeName>
</protein>
<comment type="catalytic activity">
    <reaction evidence="7 9 12">
        <text>orotidine 5'-phosphate + H(+) = UMP + CO2</text>
        <dbReference type="Rhea" id="RHEA:11596"/>
        <dbReference type="ChEBI" id="CHEBI:15378"/>
        <dbReference type="ChEBI" id="CHEBI:16526"/>
        <dbReference type="ChEBI" id="CHEBI:57538"/>
        <dbReference type="ChEBI" id="CHEBI:57865"/>
        <dbReference type="EC" id="4.1.1.23"/>
    </reaction>
</comment>
<feature type="active site" description="Proton donor" evidence="9">
    <location>
        <position position="61"/>
    </location>
</feature>
<dbReference type="InterPro" id="IPR018089">
    <property type="entry name" value="OMPdecase_AS"/>
</dbReference>
<feature type="domain" description="Orotidine 5'-phosphate decarboxylase" evidence="13">
    <location>
        <begin position="4"/>
        <end position="229"/>
    </location>
</feature>
<dbReference type="OrthoDB" id="9806203at2"/>
<feature type="binding site" evidence="9 11">
    <location>
        <position position="193"/>
    </location>
    <ligand>
        <name>substrate</name>
    </ligand>
</feature>
<dbReference type="HAMAP" id="MF_01200_B">
    <property type="entry name" value="OMPdecase_type1_B"/>
    <property type="match status" value="1"/>
</dbReference>
<evidence type="ECO:0000256" key="6">
    <source>
        <dbReference type="ARBA" id="ARBA00023239"/>
    </source>
</evidence>
<sequence>MKEPVIIAMDFDNKSLANTFLKEFGEQQLFLKVGMELFYKEGPSIIWEWKEAGHHIFLDLKLHDIPNTVREAARQIAALGVDMTTIHAAGGIRMMEAAREGLEAGTPSGHHPPACLAVTQLTSTSEDIMREELLIDRSLEDTVIHYAQHAMRAGATGVICSALEVPSIKERVGQMCKTVTPGIRLKHNNRDDQKRVVSPYKAHTLGSDAIVVGRSVTKAANPAEAYQEILKQWRNDS</sequence>
<evidence type="ECO:0000256" key="10">
    <source>
        <dbReference type="PIRSR" id="PIRSR614732-1"/>
    </source>
</evidence>
<dbReference type="GO" id="GO:0044205">
    <property type="term" value="P:'de novo' UMP biosynthetic process"/>
    <property type="evidence" value="ECO:0007669"/>
    <property type="project" value="UniProtKB-UniRule"/>
</dbReference>
<feature type="binding site" evidence="9 11">
    <location>
        <position position="184"/>
    </location>
    <ligand>
        <name>substrate</name>
    </ligand>
</feature>
<evidence type="ECO:0000259" key="13">
    <source>
        <dbReference type="SMART" id="SM00934"/>
    </source>
</evidence>
<evidence type="ECO:0000256" key="4">
    <source>
        <dbReference type="ARBA" id="ARBA00022793"/>
    </source>
</evidence>
<feature type="active site" description="For OMPdecase activity" evidence="10">
    <location>
        <position position="61"/>
    </location>
</feature>
<evidence type="ECO:0000256" key="8">
    <source>
        <dbReference type="ARBA" id="ARBA00061012"/>
    </source>
</evidence>
<feature type="binding site" evidence="9 11">
    <location>
        <position position="213"/>
    </location>
    <ligand>
        <name>substrate</name>
    </ligand>
</feature>
<evidence type="ECO:0000256" key="1">
    <source>
        <dbReference type="ARBA" id="ARBA00002356"/>
    </source>
</evidence>
<comment type="subunit">
    <text evidence="3 9">Homodimer.</text>
</comment>
<evidence type="ECO:0000256" key="11">
    <source>
        <dbReference type="PIRSR" id="PIRSR614732-2"/>
    </source>
</evidence>
<comment type="similarity">
    <text evidence="8 9">Belongs to the OMP decarboxylase family. Type 1 subfamily.</text>
</comment>
<dbReference type="PANTHER" id="PTHR32119">
    <property type="entry name" value="OROTIDINE 5'-PHOSPHATE DECARBOXYLASE"/>
    <property type="match status" value="1"/>
</dbReference>
<dbReference type="EMBL" id="FONT01000001">
    <property type="protein sequence ID" value="SFE40328.1"/>
    <property type="molecule type" value="Genomic_DNA"/>
</dbReference>
<dbReference type="Gene3D" id="3.20.20.70">
    <property type="entry name" value="Aldolase class I"/>
    <property type="match status" value="1"/>
</dbReference>
<dbReference type="Proteomes" id="UP000199516">
    <property type="component" value="Unassembled WGS sequence"/>
</dbReference>
<dbReference type="GO" id="GO:0004590">
    <property type="term" value="F:orotidine-5'-phosphate decarboxylase activity"/>
    <property type="evidence" value="ECO:0007669"/>
    <property type="project" value="UniProtKB-UniRule"/>
</dbReference>
<evidence type="ECO:0000256" key="9">
    <source>
        <dbReference type="HAMAP-Rule" id="MF_01200"/>
    </source>
</evidence>
<evidence type="ECO:0000256" key="2">
    <source>
        <dbReference type="ARBA" id="ARBA00004861"/>
    </source>
</evidence>
<feature type="binding site" evidence="9 11">
    <location>
        <position position="122"/>
    </location>
    <ligand>
        <name>substrate</name>
    </ligand>
</feature>
<dbReference type="InterPro" id="IPR013785">
    <property type="entry name" value="Aldolase_TIM"/>
</dbReference>
<feature type="active site" description="For OMPdecase activity" evidence="10">
    <location>
        <position position="64"/>
    </location>
</feature>
<feature type="binding site" evidence="9 11">
    <location>
        <position position="10"/>
    </location>
    <ligand>
        <name>substrate</name>
    </ligand>
</feature>
<dbReference type="UniPathway" id="UPA00070">
    <property type="reaction ID" value="UER00120"/>
</dbReference>
<comment type="function">
    <text evidence="1 9">Catalyzes the decarboxylation of orotidine 5'-monophosphate (OMP) to uridine 5'-monophosphate (UMP).</text>
</comment>
<dbReference type="NCBIfam" id="NF001273">
    <property type="entry name" value="PRK00230.1"/>
    <property type="match status" value="1"/>
</dbReference>
<dbReference type="SMART" id="SM00934">
    <property type="entry name" value="OMPdecase"/>
    <property type="match status" value="1"/>
</dbReference>
<name>A0A1I2A9S1_9BACI</name>
<dbReference type="EC" id="4.1.1.23" evidence="9"/>
<keyword evidence="6 9" id="KW-0456">Lyase</keyword>
<dbReference type="NCBIfam" id="TIGR01740">
    <property type="entry name" value="pyrF"/>
    <property type="match status" value="1"/>
</dbReference>
<dbReference type="RefSeq" id="WP_091657406.1">
    <property type="nucleotide sequence ID" value="NZ_FONT01000001.1"/>
</dbReference>
<dbReference type="InterPro" id="IPR011060">
    <property type="entry name" value="RibuloseP-bd_barrel"/>
</dbReference>
<feature type="binding site" evidence="9 11">
    <location>
        <position position="32"/>
    </location>
    <ligand>
        <name>substrate</name>
    </ligand>
</feature>
<dbReference type="InterPro" id="IPR014732">
    <property type="entry name" value="OMPdecase"/>
</dbReference>
<feature type="binding site" evidence="9 11">
    <location>
        <position position="214"/>
    </location>
    <ligand>
        <name>substrate</name>
    </ligand>
</feature>
<dbReference type="Pfam" id="PF00215">
    <property type="entry name" value="OMPdecase"/>
    <property type="match status" value="1"/>
</dbReference>
<dbReference type="STRING" id="930128.SAMN05192532_101725"/>
<accession>A0A1I2A9S1</accession>
<dbReference type="AlphaFoldDB" id="A0A1I2A9S1"/>
<comment type="pathway">
    <text evidence="2 9 12">Pyrimidine metabolism; UMP biosynthesis via de novo pathway; UMP from orotate: step 2/2.</text>
</comment>
<keyword evidence="5 9" id="KW-0665">Pyrimidine biosynthesis</keyword>
<dbReference type="GO" id="GO:0006207">
    <property type="term" value="P:'de novo' pyrimidine nucleobase biosynthetic process"/>
    <property type="evidence" value="ECO:0007669"/>
    <property type="project" value="InterPro"/>
</dbReference>
<reference evidence="14 15" key="1">
    <citation type="submission" date="2016-10" db="EMBL/GenBank/DDBJ databases">
        <authorList>
            <person name="de Groot N.N."/>
        </authorList>
    </citation>
    <scope>NUCLEOTIDE SEQUENCE [LARGE SCALE GENOMIC DNA]</scope>
    <source>
        <strain evidence="14 15">DSM 23995</strain>
    </source>
</reference>
<dbReference type="CDD" id="cd04725">
    <property type="entry name" value="OMP_decarboxylase_like"/>
    <property type="match status" value="1"/>
</dbReference>
<evidence type="ECO:0000313" key="14">
    <source>
        <dbReference type="EMBL" id="SFE40328.1"/>
    </source>
</evidence>